<keyword evidence="1" id="KW-0472">Membrane</keyword>
<dbReference type="EMBL" id="CP060587">
    <property type="protein sequence ID" value="QNL95076.1"/>
    <property type="molecule type" value="Genomic_DNA"/>
</dbReference>
<keyword evidence="4" id="KW-1185">Reference proteome</keyword>
<feature type="transmembrane region" description="Helical" evidence="1">
    <location>
        <begin position="39"/>
        <end position="59"/>
    </location>
</feature>
<organism evidence="2 5">
    <name type="scientific">Aeromicrobium senzhongii</name>
    <dbReference type="NCBI Taxonomy" id="2663859"/>
    <lineage>
        <taxon>Bacteria</taxon>
        <taxon>Bacillati</taxon>
        <taxon>Actinomycetota</taxon>
        <taxon>Actinomycetes</taxon>
        <taxon>Propionibacteriales</taxon>
        <taxon>Nocardioidaceae</taxon>
        <taxon>Aeromicrobium</taxon>
    </lineage>
</organism>
<feature type="transmembrane region" description="Helical" evidence="1">
    <location>
        <begin position="71"/>
        <end position="89"/>
    </location>
</feature>
<sequence length="134" mass="13793">MNAHKTLLFTTVTSAVLAVAIVLLYPVLIEPGDDFEAGLLFFLLLVPGLGAGVPIIFSAVVHARYGRTDRWVPGAASVAVVVAVLVLLGKDGSPGNLLPTGAIVIAMFVGASLLANWAGRRFVPTEGGEVSGGR</sequence>
<name>A0A8I0EV24_9ACTN</name>
<dbReference type="EMBL" id="JACTVM010000001">
    <property type="protein sequence ID" value="MBC9225882.1"/>
    <property type="molecule type" value="Genomic_DNA"/>
</dbReference>
<keyword evidence="1" id="KW-0812">Transmembrane</keyword>
<accession>A0A8I0EV24</accession>
<proteinExistence type="predicted"/>
<protein>
    <submittedName>
        <fullName evidence="2">Uncharacterized protein</fullName>
    </submittedName>
</protein>
<evidence type="ECO:0000313" key="5">
    <source>
        <dbReference type="Proteomes" id="UP000620591"/>
    </source>
</evidence>
<dbReference type="AlphaFoldDB" id="A0A8I0EV24"/>
<evidence type="ECO:0000313" key="3">
    <source>
        <dbReference type="EMBL" id="QNL95076.1"/>
    </source>
</evidence>
<gene>
    <name evidence="3" type="ORF">H9L21_03790</name>
    <name evidence="2" type="ORF">IBG24_06110</name>
</gene>
<evidence type="ECO:0000256" key="1">
    <source>
        <dbReference type="SAM" id="Phobius"/>
    </source>
</evidence>
<feature type="transmembrane region" description="Helical" evidence="1">
    <location>
        <begin position="7"/>
        <end position="27"/>
    </location>
</feature>
<dbReference type="RefSeq" id="WP_154595620.1">
    <property type="nucleotide sequence ID" value="NZ_CP060587.1"/>
</dbReference>
<reference evidence="2" key="1">
    <citation type="submission" date="2020-09" db="EMBL/GenBank/DDBJ databases">
        <title>Novel species in genus Aeromicrobium.</title>
        <authorList>
            <person name="Zhang G."/>
        </authorList>
    </citation>
    <scope>NUCLEOTIDE SEQUENCE</scope>
    <source>
        <strain evidence="3">Zg-629</strain>
        <strain evidence="4">zg-629</strain>
        <strain evidence="2">Zg-636</strain>
    </source>
</reference>
<evidence type="ECO:0000313" key="4">
    <source>
        <dbReference type="Proteomes" id="UP000515871"/>
    </source>
</evidence>
<dbReference type="Proteomes" id="UP000620591">
    <property type="component" value="Unassembled WGS sequence"/>
</dbReference>
<dbReference type="Proteomes" id="UP000515871">
    <property type="component" value="Chromosome"/>
</dbReference>
<keyword evidence="1" id="KW-1133">Transmembrane helix</keyword>
<feature type="transmembrane region" description="Helical" evidence="1">
    <location>
        <begin position="101"/>
        <end position="119"/>
    </location>
</feature>
<evidence type="ECO:0000313" key="2">
    <source>
        <dbReference type="EMBL" id="MBC9225882.1"/>
    </source>
</evidence>